<gene>
    <name evidence="3" type="ORF">Anas_03180</name>
</gene>
<evidence type="ECO:0000313" key="3">
    <source>
        <dbReference type="EMBL" id="KAB7498245.1"/>
    </source>
</evidence>
<comment type="caution">
    <text evidence="3">The sequence shown here is derived from an EMBL/GenBank/DDBJ whole genome shotgun (WGS) entry which is preliminary data.</text>
</comment>
<evidence type="ECO:0000256" key="1">
    <source>
        <dbReference type="SAM" id="Phobius"/>
    </source>
</evidence>
<dbReference type="EMBL" id="SEYY01019452">
    <property type="protein sequence ID" value="KAB7498245.1"/>
    <property type="molecule type" value="Genomic_DNA"/>
</dbReference>
<sequence length="215" mass="24658">MRPAEEMDQADSELRVTIRKLWPIQAKKNLDIIVPPNSVLRTQKMTVGKIYALLLILENWRTTRFGQIQPAGLSNFEEKNYIDEIDCHFVSIDENTDLLSRPQNKFIDKRELSNEFNPNSVFDLKYRKIVCTTLCCTFQKVNINVSTLMKSLFVDKFLRVALSTLNLVCNKHLFNATAISVVLIGIVKYAIVVMLSNDLQNNIALTKFPLSIYPT</sequence>
<feature type="transmembrane region" description="Helical" evidence="1">
    <location>
        <begin position="173"/>
        <end position="195"/>
    </location>
</feature>
<feature type="domain" description="Voltage-dependent calcium channel alpha-1 subunit IQ" evidence="2">
    <location>
        <begin position="42"/>
        <end position="77"/>
    </location>
</feature>
<evidence type="ECO:0000313" key="4">
    <source>
        <dbReference type="Proteomes" id="UP000326759"/>
    </source>
</evidence>
<dbReference type="InterPro" id="IPR014873">
    <property type="entry name" value="VDCC_a1su_IQ"/>
</dbReference>
<keyword evidence="1" id="KW-1133">Transmembrane helix</keyword>
<dbReference type="Proteomes" id="UP000326759">
    <property type="component" value="Unassembled WGS sequence"/>
</dbReference>
<dbReference type="Pfam" id="PF08763">
    <property type="entry name" value="Ca_chan_IQ"/>
    <property type="match status" value="1"/>
</dbReference>
<evidence type="ECO:0000259" key="2">
    <source>
        <dbReference type="SMART" id="SM01062"/>
    </source>
</evidence>
<proteinExistence type="predicted"/>
<protein>
    <recommendedName>
        <fullName evidence="2">Voltage-dependent calcium channel alpha-1 subunit IQ domain-containing protein</fullName>
    </recommendedName>
</protein>
<dbReference type="OrthoDB" id="431720at2759"/>
<dbReference type="AlphaFoldDB" id="A0A5N5SWF2"/>
<name>A0A5N5SWF2_9CRUS</name>
<keyword evidence="4" id="KW-1185">Reference proteome</keyword>
<accession>A0A5N5SWF2</accession>
<keyword evidence="1" id="KW-0812">Transmembrane</keyword>
<reference evidence="3 4" key="1">
    <citation type="journal article" date="2019" name="PLoS Biol.">
        <title>Sex chromosomes control vertical transmission of feminizing Wolbachia symbionts in an isopod.</title>
        <authorList>
            <person name="Becking T."/>
            <person name="Chebbi M.A."/>
            <person name="Giraud I."/>
            <person name="Moumen B."/>
            <person name="Laverre T."/>
            <person name="Caubet Y."/>
            <person name="Peccoud J."/>
            <person name="Gilbert C."/>
            <person name="Cordaux R."/>
        </authorList>
    </citation>
    <scope>NUCLEOTIDE SEQUENCE [LARGE SCALE GENOMIC DNA]</scope>
    <source>
        <strain evidence="3">ANa2</strain>
        <tissue evidence="3">Whole body excluding digestive tract and cuticle</tissue>
    </source>
</reference>
<organism evidence="3 4">
    <name type="scientific">Armadillidium nasatum</name>
    <dbReference type="NCBI Taxonomy" id="96803"/>
    <lineage>
        <taxon>Eukaryota</taxon>
        <taxon>Metazoa</taxon>
        <taxon>Ecdysozoa</taxon>
        <taxon>Arthropoda</taxon>
        <taxon>Crustacea</taxon>
        <taxon>Multicrustacea</taxon>
        <taxon>Malacostraca</taxon>
        <taxon>Eumalacostraca</taxon>
        <taxon>Peracarida</taxon>
        <taxon>Isopoda</taxon>
        <taxon>Oniscidea</taxon>
        <taxon>Crinocheta</taxon>
        <taxon>Armadillidiidae</taxon>
        <taxon>Armadillidium</taxon>
    </lineage>
</organism>
<dbReference type="SMART" id="SM01062">
    <property type="entry name" value="Ca_chan_IQ"/>
    <property type="match status" value="1"/>
</dbReference>
<dbReference type="Gene3D" id="6.10.250.2180">
    <property type="match status" value="1"/>
</dbReference>
<keyword evidence="1" id="KW-0472">Membrane</keyword>